<dbReference type="RefSeq" id="XP_068346908.1">
    <property type="nucleotide sequence ID" value="XM_068496108.1"/>
</dbReference>
<sequence>MLSEQQRKSRLAGPSSKKVKFTKPEDTKLLMLVQEYTTKDWKVIAEQMAPRTARQCRERWTNYVNPSLSKDPWTHEEDLLLIEKHSEYGNHWKLIEKYFPARSKNNIKHRWASLKEMVSHPLSGQIPPQLASKMSVKSPPLVISSPQLFAFQSKSLALNPANLNSVTIQLQQQQLQQQQKLILSQQQTIELQQKRLAATASSSSPQAIQLESSQNSPPKASATSSPNQPPPIPIIQSTQSKHQLVMPNLSPASYYLDSTSTATPSYCEDPVSILHVPDDDTVLEQQASDPFQYFDRILDQHELYANEIEKASEAWNFSEETYY</sequence>
<dbReference type="EMBL" id="MLAK01001371">
    <property type="protein sequence ID" value="OHS93771.1"/>
    <property type="molecule type" value="Genomic_DNA"/>
</dbReference>
<dbReference type="AlphaFoldDB" id="A0A1J4J7Y0"/>
<dbReference type="PANTHER" id="PTHR45614">
    <property type="entry name" value="MYB PROTEIN-RELATED"/>
    <property type="match status" value="1"/>
</dbReference>
<feature type="domain" description="HTH myb-type" evidence="5">
    <location>
        <begin position="13"/>
        <end position="68"/>
    </location>
</feature>
<dbReference type="InterPro" id="IPR050560">
    <property type="entry name" value="MYB_TF"/>
</dbReference>
<dbReference type="GO" id="GO:0000981">
    <property type="term" value="F:DNA-binding transcription factor activity, RNA polymerase II-specific"/>
    <property type="evidence" value="ECO:0007669"/>
    <property type="project" value="TreeGrafter"/>
</dbReference>
<dbReference type="Proteomes" id="UP000179807">
    <property type="component" value="Unassembled WGS sequence"/>
</dbReference>
<dbReference type="PANTHER" id="PTHR45614:SF253">
    <property type="entry name" value="CHROMOSOME UNDETERMINED SCAFFOLD_38, WHOLE GENOME SHOTGUN SEQUENCE"/>
    <property type="match status" value="1"/>
</dbReference>
<dbReference type="InterPro" id="IPR017930">
    <property type="entry name" value="Myb_dom"/>
</dbReference>
<evidence type="ECO:0000313" key="7">
    <source>
        <dbReference type="Proteomes" id="UP000179807"/>
    </source>
</evidence>
<feature type="region of interest" description="Disordered" evidence="3">
    <location>
        <begin position="200"/>
        <end position="234"/>
    </location>
</feature>
<dbReference type="VEuPathDB" id="TrichDB:TRFO_11571"/>
<evidence type="ECO:0000259" key="5">
    <source>
        <dbReference type="PROSITE" id="PS51294"/>
    </source>
</evidence>
<evidence type="ECO:0008006" key="8">
    <source>
        <dbReference type="Google" id="ProtNLM"/>
    </source>
</evidence>
<gene>
    <name evidence="6" type="ORF">TRFO_11571</name>
</gene>
<evidence type="ECO:0000256" key="3">
    <source>
        <dbReference type="SAM" id="MobiDB-lite"/>
    </source>
</evidence>
<dbReference type="OrthoDB" id="2143914at2759"/>
<feature type="domain" description="Myb-like" evidence="4">
    <location>
        <begin position="13"/>
        <end position="64"/>
    </location>
</feature>
<accession>A0A1J4J7Y0</accession>
<dbReference type="Gene3D" id="1.10.10.60">
    <property type="entry name" value="Homeodomain-like"/>
    <property type="match status" value="2"/>
</dbReference>
<feature type="domain" description="Myb-like" evidence="4">
    <location>
        <begin position="65"/>
        <end position="115"/>
    </location>
</feature>
<reference evidence="6" key="1">
    <citation type="submission" date="2016-10" db="EMBL/GenBank/DDBJ databases">
        <authorList>
            <person name="Benchimol M."/>
            <person name="Almeida L.G."/>
            <person name="Vasconcelos A.T."/>
            <person name="Perreira-Neves A."/>
            <person name="Rosa I.A."/>
            <person name="Tasca T."/>
            <person name="Bogo M.R."/>
            <person name="de Souza W."/>
        </authorList>
    </citation>
    <scope>NUCLEOTIDE SEQUENCE [LARGE SCALE GENOMIC DNA]</scope>
    <source>
        <strain evidence="6">K</strain>
    </source>
</reference>
<evidence type="ECO:0000259" key="4">
    <source>
        <dbReference type="PROSITE" id="PS50090"/>
    </source>
</evidence>
<evidence type="ECO:0000313" key="6">
    <source>
        <dbReference type="EMBL" id="OHS93771.1"/>
    </source>
</evidence>
<evidence type="ECO:0000256" key="1">
    <source>
        <dbReference type="ARBA" id="ARBA00022737"/>
    </source>
</evidence>
<dbReference type="InterPro" id="IPR001005">
    <property type="entry name" value="SANT/Myb"/>
</dbReference>
<feature type="compositionally biased region" description="Polar residues" evidence="3">
    <location>
        <begin position="200"/>
        <end position="222"/>
    </location>
</feature>
<keyword evidence="7" id="KW-1185">Reference proteome</keyword>
<evidence type="ECO:0000256" key="2">
    <source>
        <dbReference type="ARBA" id="ARBA00023125"/>
    </source>
</evidence>
<dbReference type="CDD" id="cd00167">
    <property type="entry name" value="SANT"/>
    <property type="match status" value="2"/>
</dbReference>
<dbReference type="FunFam" id="1.10.10.60:FF:000010">
    <property type="entry name" value="Transcriptional activator Myb isoform A"/>
    <property type="match status" value="1"/>
</dbReference>
<dbReference type="GO" id="GO:0000978">
    <property type="term" value="F:RNA polymerase II cis-regulatory region sequence-specific DNA binding"/>
    <property type="evidence" value="ECO:0007669"/>
    <property type="project" value="TreeGrafter"/>
</dbReference>
<dbReference type="GeneID" id="94830812"/>
<organism evidence="6 7">
    <name type="scientific">Tritrichomonas foetus</name>
    <dbReference type="NCBI Taxonomy" id="1144522"/>
    <lineage>
        <taxon>Eukaryota</taxon>
        <taxon>Metamonada</taxon>
        <taxon>Parabasalia</taxon>
        <taxon>Tritrichomonadida</taxon>
        <taxon>Tritrichomonadidae</taxon>
        <taxon>Tritrichomonas</taxon>
    </lineage>
</organism>
<dbReference type="InterPro" id="IPR009057">
    <property type="entry name" value="Homeodomain-like_sf"/>
</dbReference>
<dbReference type="PROSITE" id="PS51294">
    <property type="entry name" value="HTH_MYB"/>
    <property type="match status" value="2"/>
</dbReference>
<dbReference type="SUPFAM" id="SSF46689">
    <property type="entry name" value="Homeodomain-like"/>
    <property type="match status" value="1"/>
</dbReference>
<keyword evidence="2" id="KW-0238">DNA-binding</keyword>
<dbReference type="PROSITE" id="PS50090">
    <property type="entry name" value="MYB_LIKE"/>
    <property type="match status" value="2"/>
</dbReference>
<feature type="domain" description="HTH myb-type" evidence="5">
    <location>
        <begin position="70"/>
        <end position="119"/>
    </location>
</feature>
<proteinExistence type="predicted"/>
<comment type="caution">
    <text evidence="6">The sequence shown here is derived from an EMBL/GenBank/DDBJ whole genome shotgun (WGS) entry which is preliminary data.</text>
</comment>
<keyword evidence="1" id="KW-0677">Repeat</keyword>
<dbReference type="SMART" id="SM00717">
    <property type="entry name" value="SANT"/>
    <property type="match status" value="2"/>
</dbReference>
<protein>
    <recommendedName>
        <fullName evidence="8">Myb-like DNA-binding domain containing protein</fullName>
    </recommendedName>
</protein>
<name>A0A1J4J7Y0_9EUKA</name>
<dbReference type="Pfam" id="PF13921">
    <property type="entry name" value="Myb_DNA-bind_6"/>
    <property type="match status" value="1"/>
</dbReference>
<dbReference type="GO" id="GO:0005634">
    <property type="term" value="C:nucleus"/>
    <property type="evidence" value="ECO:0007669"/>
    <property type="project" value="TreeGrafter"/>
</dbReference>